<dbReference type="EMBL" id="QNRF01000003">
    <property type="protein sequence ID" value="RBO84015.1"/>
    <property type="molecule type" value="Genomic_DNA"/>
</dbReference>
<evidence type="ECO:0000313" key="2">
    <source>
        <dbReference type="Proteomes" id="UP000252086"/>
    </source>
</evidence>
<dbReference type="RefSeq" id="WP_113873995.1">
    <property type="nucleotide sequence ID" value="NZ_QNRF01000003.1"/>
</dbReference>
<evidence type="ECO:0000313" key="1">
    <source>
        <dbReference type="EMBL" id="RBO84015.1"/>
    </source>
</evidence>
<organism evidence="1 2">
    <name type="scientific">Marinomonas aquiplantarum</name>
    <dbReference type="NCBI Taxonomy" id="491951"/>
    <lineage>
        <taxon>Bacteria</taxon>
        <taxon>Pseudomonadati</taxon>
        <taxon>Pseudomonadota</taxon>
        <taxon>Gammaproteobacteria</taxon>
        <taxon>Oceanospirillales</taxon>
        <taxon>Oceanospirillaceae</taxon>
        <taxon>Marinomonas</taxon>
    </lineage>
</organism>
<proteinExistence type="predicted"/>
<keyword evidence="2" id="KW-1185">Reference proteome</keyword>
<accession>A0A366D261</accession>
<comment type="caution">
    <text evidence="1">The sequence shown here is derived from an EMBL/GenBank/DDBJ whole genome shotgun (WGS) entry which is preliminary data.</text>
</comment>
<dbReference type="AlphaFoldDB" id="A0A366D261"/>
<dbReference type="OrthoDB" id="6106780at2"/>
<reference evidence="1 2" key="1">
    <citation type="submission" date="2018-06" db="EMBL/GenBank/DDBJ databases">
        <title>Genomic Encyclopedia of Type Strains, Phase III (KMG-III): the genomes of soil and plant-associated and newly described type strains.</title>
        <authorList>
            <person name="Whitman W."/>
        </authorList>
    </citation>
    <scope>NUCLEOTIDE SEQUENCE [LARGE SCALE GENOMIC DNA]</scope>
    <source>
        <strain evidence="1 2">CECT 7732</strain>
    </source>
</reference>
<protein>
    <recommendedName>
        <fullName evidence="3">DUF1127 domain-containing protein</fullName>
    </recommendedName>
</protein>
<dbReference type="Proteomes" id="UP000252086">
    <property type="component" value="Unassembled WGS sequence"/>
</dbReference>
<evidence type="ECO:0008006" key="3">
    <source>
        <dbReference type="Google" id="ProtNLM"/>
    </source>
</evidence>
<name>A0A366D261_9GAMM</name>
<sequence length="63" mass="7185">MLAIGLFAHLQACVLRFQTRKALKTMTVEQCADIGVKPEEQRLEAKKASIKGFLQDVFQYKKD</sequence>
<gene>
    <name evidence="1" type="ORF">DFP76_103289</name>
</gene>